<dbReference type="AlphaFoldDB" id="A0AAD1KTK2"/>
<protein>
    <submittedName>
        <fullName evidence="2">Uncharacterized protein</fullName>
    </submittedName>
</protein>
<dbReference type="RefSeq" id="WP_223966575.1">
    <property type="nucleotide sequence ID" value="NZ_AP024926.1"/>
</dbReference>
<name>A0AAD1KTK2_THETH</name>
<evidence type="ECO:0000313" key="2">
    <source>
        <dbReference type="EMBL" id="BCZ86756.1"/>
    </source>
</evidence>
<proteinExistence type="predicted"/>
<accession>A0AAD1KTK2</accession>
<evidence type="ECO:0000313" key="3">
    <source>
        <dbReference type="Proteomes" id="UP000825379"/>
    </source>
</evidence>
<sequence>MSGVQDRIAALEAELARLKALLEAQAGGAKAPPPPPPSPPRGQELVPLEALAGYRVSPRMVAQAAGLLGIWPRDFGGTLAFAPEEAERISALLAAYARHLCWDRALEDLGVAPPPPAVSLARLLLLGEAAREHARALREAVARSDLPPVAREGAVKALEALLEGL</sequence>
<reference evidence="2" key="1">
    <citation type="submission" date="2021-07" db="EMBL/GenBank/DDBJ databases">
        <title>Complete genome sequences of four Thermus thermophilus strains isolated from Arima Hot Spring in Japan.</title>
        <authorList>
            <person name="Tomariguchi N."/>
            <person name="Ueno Y."/>
            <person name="Miyazaki K."/>
        </authorList>
    </citation>
    <scope>NUCLEOTIDE SEQUENCE</scope>
    <source>
        <strain evidence="2">AA1-1</strain>
    </source>
</reference>
<dbReference type="Proteomes" id="UP000825379">
    <property type="component" value="Chromosome"/>
</dbReference>
<feature type="region of interest" description="Disordered" evidence="1">
    <location>
        <begin position="25"/>
        <end position="44"/>
    </location>
</feature>
<feature type="compositionally biased region" description="Pro residues" evidence="1">
    <location>
        <begin position="31"/>
        <end position="40"/>
    </location>
</feature>
<dbReference type="EMBL" id="AP024926">
    <property type="protein sequence ID" value="BCZ86756.1"/>
    <property type="molecule type" value="Genomic_DNA"/>
</dbReference>
<organism evidence="2 3">
    <name type="scientific">Thermus thermophilus</name>
    <dbReference type="NCBI Taxonomy" id="274"/>
    <lineage>
        <taxon>Bacteria</taxon>
        <taxon>Thermotogati</taxon>
        <taxon>Deinococcota</taxon>
        <taxon>Deinococci</taxon>
        <taxon>Thermales</taxon>
        <taxon>Thermaceae</taxon>
        <taxon>Thermus</taxon>
    </lineage>
</organism>
<evidence type="ECO:0000256" key="1">
    <source>
        <dbReference type="SAM" id="MobiDB-lite"/>
    </source>
</evidence>
<gene>
    <name evidence="2" type="ORF">TthAA11_09380</name>
</gene>